<feature type="non-terminal residue" evidence="3">
    <location>
        <position position="1"/>
    </location>
</feature>
<evidence type="ECO:0000313" key="3">
    <source>
        <dbReference type="EMBL" id="RKP17216.1"/>
    </source>
</evidence>
<keyword evidence="1 2" id="KW-0175">Coiled coil</keyword>
<organism evidence="3 4">
    <name type="scientific">Rozella allomycis (strain CSF55)</name>
    <dbReference type="NCBI Taxonomy" id="988480"/>
    <lineage>
        <taxon>Eukaryota</taxon>
        <taxon>Fungi</taxon>
        <taxon>Fungi incertae sedis</taxon>
        <taxon>Cryptomycota</taxon>
        <taxon>Cryptomycota incertae sedis</taxon>
        <taxon>Rozella</taxon>
    </lineage>
</organism>
<feature type="coiled-coil region" evidence="2">
    <location>
        <begin position="17"/>
        <end position="163"/>
    </location>
</feature>
<reference evidence="4" key="1">
    <citation type="journal article" date="2018" name="Nat. Microbiol.">
        <title>Leveraging single-cell genomics to expand the fungal tree of life.</title>
        <authorList>
            <person name="Ahrendt S.R."/>
            <person name="Quandt C.A."/>
            <person name="Ciobanu D."/>
            <person name="Clum A."/>
            <person name="Salamov A."/>
            <person name="Andreopoulos B."/>
            <person name="Cheng J.F."/>
            <person name="Woyke T."/>
            <person name="Pelin A."/>
            <person name="Henrissat B."/>
            <person name="Reynolds N.K."/>
            <person name="Benny G.L."/>
            <person name="Smith M.E."/>
            <person name="James T.Y."/>
            <person name="Grigoriev I.V."/>
        </authorList>
    </citation>
    <scope>NUCLEOTIDE SEQUENCE [LARGE SCALE GENOMIC DNA]</scope>
    <source>
        <strain evidence="4">CSF55</strain>
    </source>
</reference>
<proteinExistence type="predicted"/>
<evidence type="ECO:0000256" key="1">
    <source>
        <dbReference type="ARBA" id="ARBA00023054"/>
    </source>
</evidence>
<feature type="coiled-coil region" evidence="2">
    <location>
        <begin position="187"/>
        <end position="241"/>
    </location>
</feature>
<dbReference type="PANTHER" id="PTHR18870:SF9">
    <property type="entry name" value="PROTEIN TAG-278-RELATED"/>
    <property type="match status" value="1"/>
</dbReference>
<dbReference type="Proteomes" id="UP000281549">
    <property type="component" value="Unassembled WGS sequence"/>
</dbReference>
<dbReference type="PANTHER" id="PTHR18870">
    <property type="entry name" value="PROTEIN TAG-278-RELATED"/>
    <property type="match status" value="1"/>
</dbReference>
<evidence type="ECO:0000256" key="2">
    <source>
        <dbReference type="SAM" id="Coils"/>
    </source>
</evidence>
<dbReference type="AlphaFoldDB" id="A0A4P9YD44"/>
<sequence length="288" mass="34289">SENQRFKEFTKKQEEIQSEYESRIISLETELKELKITQMNKQNNVYKEETLMQVNQLKRQIEELKSENLKELNEKNMEISKYEKSLTEIENRLILSQKELEQKSRDLNSKIKDLLNENQQLNHQLVNRTSSIEEMEKKVANLTIEYRENLDKLEADHKNVLEKSLHEINLQHKSELESLIKDFSKSQHDLNTKISMLQDQVQEWKQKFDSRPPREKDITLINQLKNDCDFKKKQIVLLKSELDFVKLELSNREENYNKIFKTKPIIAKNDKLPPLAQFGSIPFLSKKG</sequence>
<dbReference type="EMBL" id="ML005961">
    <property type="protein sequence ID" value="RKP17216.1"/>
    <property type="molecule type" value="Genomic_DNA"/>
</dbReference>
<protein>
    <submittedName>
        <fullName evidence="3">Uncharacterized protein</fullName>
    </submittedName>
</protein>
<evidence type="ECO:0000313" key="4">
    <source>
        <dbReference type="Proteomes" id="UP000281549"/>
    </source>
</evidence>
<gene>
    <name evidence="3" type="ORF">ROZALSC1DRAFT_24428</name>
</gene>
<name>A0A4P9YD44_ROZAC</name>
<accession>A0A4P9YD44</accession>